<name>A0A428YN31_KIBAR</name>
<keyword evidence="1" id="KW-0489">Methyltransferase</keyword>
<dbReference type="Proteomes" id="UP000287547">
    <property type="component" value="Unassembled WGS sequence"/>
</dbReference>
<evidence type="ECO:0000313" key="1">
    <source>
        <dbReference type="EMBL" id="RSM69664.1"/>
    </source>
</evidence>
<reference evidence="1 2" key="1">
    <citation type="submission" date="2018-05" db="EMBL/GenBank/DDBJ databases">
        <title>Evolution of GPA BGCs.</title>
        <authorList>
            <person name="Waglechner N."/>
            <person name="Wright G.D."/>
        </authorList>
    </citation>
    <scope>NUCLEOTIDE SEQUENCE [LARGE SCALE GENOMIC DNA]</scope>
    <source>
        <strain evidence="1 2">A82846</strain>
    </source>
</reference>
<dbReference type="GO" id="GO:0032259">
    <property type="term" value="P:methylation"/>
    <property type="evidence" value="ECO:0007669"/>
    <property type="project" value="UniProtKB-KW"/>
</dbReference>
<gene>
    <name evidence="1" type="ORF">DMH04_45945</name>
</gene>
<dbReference type="SUPFAM" id="SSF53335">
    <property type="entry name" value="S-adenosyl-L-methionine-dependent methyltransferases"/>
    <property type="match status" value="1"/>
</dbReference>
<protein>
    <submittedName>
        <fullName evidence="1">Class I SAM-dependent methyltransferase</fullName>
    </submittedName>
</protein>
<keyword evidence="1" id="KW-0808">Transferase</keyword>
<dbReference type="RefSeq" id="WP_051795264.1">
    <property type="nucleotide sequence ID" value="NZ_QHKI01000070.1"/>
</dbReference>
<dbReference type="EMBL" id="QHKI01000070">
    <property type="protein sequence ID" value="RSM69664.1"/>
    <property type="molecule type" value="Genomic_DNA"/>
</dbReference>
<sequence length="230" mass="24609">MWTELADRLTAALSGVDPGSGTVVEFGAGTGLGTDVLLDTLYPAPLLVAEPSAHLRAVLLARLSDRHDTDRVTVFPCGATQLPLPERVAAAIGMHMIGHLAPAERRALFSALMPRLAPGAPVVFNVQPPGTAVEVPEFPPFGVTVGRLRYEGTGRAVPIGPDRLRWTMTYRTLDGDIEIARAVTEYDWWTVSASTLAAELTQAGAATVRIDDDLVIARAAVTEAHRREQI</sequence>
<dbReference type="GO" id="GO:0008168">
    <property type="term" value="F:methyltransferase activity"/>
    <property type="evidence" value="ECO:0007669"/>
    <property type="project" value="UniProtKB-KW"/>
</dbReference>
<evidence type="ECO:0000313" key="2">
    <source>
        <dbReference type="Proteomes" id="UP000287547"/>
    </source>
</evidence>
<comment type="caution">
    <text evidence="1">The sequence shown here is derived from an EMBL/GenBank/DDBJ whole genome shotgun (WGS) entry which is preliminary data.</text>
</comment>
<dbReference type="InterPro" id="IPR029063">
    <property type="entry name" value="SAM-dependent_MTases_sf"/>
</dbReference>
<dbReference type="AlphaFoldDB" id="A0A428YN31"/>
<accession>A0A428YN31</accession>
<organism evidence="1 2">
    <name type="scientific">Kibdelosporangium aridum</name>
    <dbReference type="NCBI Taxonomy" id="2030"/>
    <lineage>
        <taxon>Bacteria</taxon>
        <taxon>Bacillati</taxon>
        <taxon>Actinomycetota</taxon>
        <taxon>Actinomycetes</taxon>
        <taxon>Pseudonocardiales</taxon>
        <taxon>Pseudonocardiaceae</taxon>
        <taxon>Kibdelosporangium</taxon>
    </lineage>
</organism>
<dbReference type="Gene3D" id="3.40.50.150">
    <property type="entry name" value="Vaccinia Virus protein VP39"/>
    <property type="match status" value="1"/>
</dbReference>
<dbReference type="OrthoDB" id="4528595at2"/>
<proteinExistence type="predicted"/>